<dbReference type="EMBL" id="JAMDMJ010000042">
    <property type="protein sequence ID" value="MCY9599299.1"/>
    <property type="molecule type" value="Genomic_DNA"/>
</dbReference>
<keyword evidence="2" id="KW-1133">Transmembrane helix</keyword>
<dbReference type="RefSeq" id="WP_042233609.1">
    <property type="nucleotide sequence ID" value="NZ_CP026520.1"/>
</dbReference>
<keyword evidence="4" id="KW-1185">Reference proteome</keyword>
<keyword evidence="2" id="KW-0472">Membrane</keyword>
<proteinExistence type="predicted"/>
<gene>
    <name evidence="3" type="ORF">M5X16_26515</name>
</gene>
<comment type="caution">
    <text evidence="3">The sequence shown here is derived from an EMBL/GenBank/DDBJ whole genome shotgun (WGS) entry which is preliminary data.</text>
</comment>
<protein>
    <recommendedName>
        <fullName evidence="5">Soluble ligand binding domain-containing protein</fullName>
    </recommendedName>
</protein>
<dbReference type="Proteomes" id="UP001527202">
    <property type="component" value="Unassembled WGS sequence"/>
</dbReference>
<feature type="region of interest" description="Disordered" evidence="1">
    <location>
        <begin position="148"/>
        <end position="185"/>
    </location>
</feature>
<feature type="transmembrane region" description="Helical" evidence="2">
    <location>
        <begin position="195"/>
        <end position="215"/>
    </location>
</feature>
<sequence length="234" mass="25678">MRRKYVSVLMILIGLMINPYHANALDYAFIPLKELAEDSDVIVTGTVLREEKSDSDNHYTLQPDQILKGGMDVEELIRIKVLQFADEGKMFPGERYLLLLKAGNPFIVNGVHQGLIQLSGGKPFSRFYKPEEVTALLDKLGAKIKKSSSAVTSSPSPGNVSPLPESVSVGVRPAETDSGPWEERKPADPFVLSEWYGPLFLAAGLAAGIITAFAAEKRARKQEAETENQDPAKH</sequence>
<organism evidence="3 4">
    <name type="scientific">Paenibacillus chitinolyticus</name>
    <dbReference type="NCBI Taxonomy" id="79263"/>
    <lineage>
        <taxon>Bacteria</taxon>
        <taxon>Bacillati</taxon>
        <taxon>Bacillota</taxon>
        <taxon>Bacilli</taxon>
        <taxon>Bacillales</taxon>
        <taxon>Paenibacillaceae</taxon>
        <taxon>Paenibacillus</taxon>
    </lineage>
</organism>
<keyword evidence="2" id="KW-0812">Transmembrane</keyword>
<accession>A0ABT4FQG6</accession>
<dbReference type="GeneID" id="95378235"/>
<evidence type="ECO:0000256" key="1">
    <source>
        <dbReference type="SAM" id="MobiDB-lite"/>
    </source>
</evidence>
<evidence type="ECO:0000313" key="4">
    <source>
        <dbReference type="Proteomes" id="UP001527202"/>
    </source>
</evidence>
<evidence type="ECO:0000313" key="3">
    <source>
        <dbReference type="EMBL" id="MCY9599299.1"/>
    </source>
</evidence>
<evidence type="ECO:0000256" key="2">
    <source>
        <dbReference type="SAM" id="Phobius"/>
    </source>
</evidence>
<evidence type="ECO:0008006" key="5">
    <source>
        <dbReference type="Google" id="ProtNLM"/>
    </source>
</evidence>
<reference evidence="3 4" key="1">
    <citation type="submission" date="2022-05" db="EMBL/GenBank/DDBJ databases">
        <title>Genome Sequencing of Bee-Associated Microbes.</title>
        <authorList>
            <person name="Dunlap C."/>
        </authorList>
    </citation>
    <scope>NUCLEOTIDE SEQUENCE [LARGE SCALE GENOMIC DNA]</scope>
    <source>
        <strain evidence="3 4">NRRL B-23120</strain>
    </source>
</reference>
<name>A0ABT4FQG6_9BACL</name>